<accession>A0A6A6UVP7</accession>
<dbReference type="InterPro" id="IPR045035">
    <property type="entry name" value="YSL-like"/>
</dbReference>
<keyword evidence="10" id="KW-1185">Reference proteome</keyword>
<protein>
    <submittedName>
        <fullName evidence="9">OPT superfamily oligopeptide transporter</fullName>
    </submittedName>
</protein>
<feature type="transmembrane region" description="Helical" evidence="8">
    <location>
        <begin position="348"/>
        <end position="370"/>
    </location>
</feature>
<dbReference type="GO" id="GO:0000329">
    <property type="term" value="C:fungal-type vacuole membrane"/>
    <property type="evidence" value="ECO:0007669"/>
    <property type="project" value="TreeGrafter"/>
</dbReference>
<feature type="transmembrane region" description="Helical" evidence="8">
    <location>
        <begin position="254"/>
        <end position="273"/>
    </location>
</feature>
<name>A0A6A6UVP7_9PEZI</name>
<evidence type="ECO:0000256" key="7">
    <source>
        <dbReference type="SAM" id="MobiDB-lite"/>
    </source>
</evidence>
<keyword evidence="4 8" id="KW-0812">Transmembrane</keyword>
<dbReference type="Pfam" id="PF03169">
    <property type="entry name" value="OPT"/>
    <property type="match status" value="1"/>
</dbReference>
<sequence length="717" mass="76748">MAPDRGNAHEAQDNSTLSSPGPADGLRIRHVPTKPASALEATHFSFRSIMVGLAIGIVICFSNMYFGLQTGWVSSMAMPSALLGFSYFKLVSRYISYPFTPVENVLIQSVAGAVGTMPLGCGFVGVVPALNYLLKPSENGPLRISLPRMIVWSLGIAFFGVVFAVPLRRQVIIREKLKFPSGTAAALMIGILHGEKPSGIVDRGSTEATAKDGFGSLARDSTDEEPGTPLRSITSEDPEDGKSEQEDWRARIRLLLYAFGFSSVYTLFSYFVPLNNVPLFGSYLADQWLFTMNFSPAYVGQGIIMGAPTSLSMLLGALVGYGILSPLARNKGWAPGPVDDWATGSKGWIVWISLAIMLIDSIVSLGWLVLRPIIHHGPSVASSILAATRTGDWNQVLQQLSSQQRGQYSAIQGEDMTPRIPQDDEDRDDAPPSHLISTRTTIIGLIISSIFCIVGVHVAFGSLIPVSLTILALLFAMVLSVMGVRALGETDLNPVSGISKLTQLLFAFFTPAGSKNAVIINLIAGALSESGALQAGDLLQDLKTGHLLGAAPSAQFYGQIIGSAVGAVVSAVVYELYTRVYTIPGELFEVPTSYVWIYTARLVTGSGLPPRVPEWAAGAAALFALSSMLRIWLAAGGQWRKNILPYIPGGIAVAVGMYNSPSFTFARAIGGVLIWWWKSYSKRPEVPIIVLASGLILGEGLFSIVNLVMASLGVPHL</sequence>
<proteinExistence type="inferred from homology"/>
<feature type="transmembrane region" description="Helical" evidence="8">
    <location>
        <begin position="150"/>
        <end position="167"/>
    </location>
</feature>
<feature type="compositionally biased region" description="Basic and acidic residues" evidence="7">
    <location>
        <begin position="1"/>
        <end position="12"/>
    </location>
</feature>
<feature type="transmembrane region" description="Helical" evidence="8">
    <location>
        <begin position="556"/>
        <end position="577"/>
    </location>
</feature>
<organism evidence="9 10">
    <name type="scientific">Microthyrium microscopicum</name>
    <dbReference type="NCBI Taxonomy" id="703497"/>
    <lineage>
        <taxon>Eukaryota</taxon>
        <taxon>Fungi</taxon>
        <taxon>Dikarya</taxon>
        <taxon>Ascomycota</taxon>
        <taxon>Pezizomycotina</taxon>
        <taxon>Dothideomycetes</taxon>
        <taxon>Dothideomycetes incertae sedis</taxon>
        <taxon>Microthyriales</taxon>
        <taxon>Microthyriaceae</taxon>
        <taxon>Microthyrium</taxon>
    </lineage>
</organism>
<dbReference type="AlphaFoldDB" id="A0A6A6UVP7"/>
<feature type="transmembrane region" description="Helical" evidence="8">
    <location>
        <begin position="442"/>
        <end position="460"/>
    </location>
</feature>
<evidence type="ECO:0000256" key="8">
    <source>
        <dbReference type="SAM" id="Phobius"/>
    </source>
</evidence>
<feature type="region of interest" description="Disordered" evidence="7">
    <location>
        <begin position="1"/>
        <end position="25"/>
    </location>
</feature>
<feature type="transmembrane region" description="Helical" evidence="8">
    <location>
        <begin position="72"/>
        <end position="90"/>
    </location>
</feature>
<dbReference type="OrthoDB" id="627262at2759"/>
<evidence type="ECO:0000256" key="6">
    <source>
        <dbReference type="ARBA" id="ARBA00023136"/>
    </source>
</evidence>
<evidence type="ECO:0000313" key="9">
    <source>
        <dbReference type="EMBL" id="KAF2675044.1"/>
    </source>
</evidence>
<evidence type="ECO:0000256" key="3">
    <source>
        <dbReference type="ARBA" id="ARBA00022448"/>
    </source>
</evidence>
<comment type="similarity">
    <text evidence="2">Belongs to the oligopeptide OPT transporter family.</text>
</comment>
<evidence type="ECO:0000256" key="4">
    <source>
        <dbReference type="ARBA" id="ARBA00022692"/>
    </source>
</evidence>
<evidence type="ECO:0000313" key="10">
    <source>
        <dbReference type="Proteomes" id="UP000799302"/>
    </source>
</evidence>
<dbReference type="GO" id="GO:0035673">
    <property type="term" value="F:oligopeptide transmembrane transporter activity"/>
    <property type="evidence" value="ECO:0007669"/>
    <property type="project" value="InterPro"/>
</dbReference>
<feature type="region of interest" description="Disordered" evidence="7">
    <location>
        <begin position="210"/>
        <end position="244"/>
    </location>
</feature>
<dbReference type="NCBIfam" id="TIGR00728">
    <property type="entry name" value="OPT_sfam"/>
    <property type="match status" value="1"/>
</dbReference>
<feature type="transmembrane region" description="Helical" evidence="8">
    <location>
        <begin position="44"/>
        <end position="66"/>
    </location>
</feature>
<dbReference type="Proteomes" id="UP000799302">
    <property type="component" value="Unassembled WGS sequence"/>
</dbReference>
<dbReference type="EMBL" id="MU004230">
    <property type="protein sequence ID" value="KAF2675044.1"/>
    <property type="molecule type" value="Genomic_DNA"/>
</dbReference>
<dbReference type="PANTHER" id="PTHR31645">
    <property type="entry name" value="OLIGOPEPTIDE TRANSPORTER YGL114W-RELATED"/>
    <property type="match status" value="1"/>
</dbReference>
<evidence type="ECO:0000256" key="1">
    <source>
        <dbReference type="ARBA" id="ARBA00004141"/>
    </source>
</evidence>
<keyword evidence="3" id="KW-0813">Transport</keyword>
<feature type="transmembrane region" description="Helical" evidence="8">
    <location>
        <begin position="311"/>
        <end position="328"/>
    </location>
</feature>
<comment type="subcellular location">
    <subcellularLocation>
        <location evidence="1">Membrane</location>
        <topology evidence="1">Multi-pass membrane protein</topology>
    </subcellularLocation>
</comment>
<feature type="transmembrane region" description="Helical" evidence="8">
    <location>
        <begin position="110"/>
        <end position="130"/>
    </location>
</feature>
<dbReference type="PANTHER" id="PTHR31645:SF0">
    <property type="entry name" value="OLIGOPEPTIDE TRANSPORTER YGL114W-RELATED"/>
    <property type="match status" value="1"/>
</dbReference>
<keyword evidence="6 8" id="KW-0472">Membrane</keyword>
<feature type="transmembrane region" description="Helical" evidence="8">
    <location>
        <begin position="466"/>
        <end position="487"/>
    </location>
</feature>
<dbReference type="InterPro" id="IPR004813">
    <property type="entry name" value="OPT"/>
</dbReference>
<keyword evidence="5 8" id="KW-1133">Transmembrane helix</keyword>
<feature type="transmembrane region" description="Helical" evidence="8">
    <location>
        <begin position="615"/>
        <end position="635"/>
    </location>
</feature>
<gene>
    <name evidence="9" type="ORF">BT63DRAFT_474715</name>
</gene>
<evidence type="ECO:0000256" key="2">
    <source>
        <dbReference type="ARBA" id="ARBA00008807"/>
    </source>
</evidence>
<reference evidence="9" key="1">
    <citation type="journal article" date="2020" name="Stud. Mycol.">
        <title>101 Dothideomycetes genomes: a test case for predicting lifestyles and emergence of pathogens.</title>
        <authorList>
            <person name="Haridas S."/>
            <person name="Albert R."/>
            <person name="Binder M."/>
            <person name="Bloem J."/>
            <person name="Labutti K."/>
            <person name="Salamov A."/>
            <person name="Andreopoulos B."/>
            <person name="Baker S."/>
            <person name="Barry K."/>
            <person name="Bills G."/>
            <person name="Bluhm B."/>
            <person name="Cannon C."/>
            <person name="Castanera R."/>
            <person name="Culley D."/>
            <person name="Daum C."/>
            <person name="Ezra D."/>
            <person name="Gonzalez J."/>
            <person name="Henrissat B."/>
            <person name="Kuo A."/>
            <person name="Liang C."/>
            <person name="Lipzen A."/>
            <person name="Lutzoni F."/>
            <person name="Magnuson J."/>
            <person name="Mondo S."/>
            <person name="Nolan M."/>
            <person name="Ohm R."/>
            <person name="Pangilinan J."/>
            <person name="Park H.-J."/>
            <person name="Ramirez L."/>
            <person name="Alfaro M."/>
            <person name="Sun H."/>
            <person name="Tritt A."/>
            <person name="Yoshinaga Y."/>
            <person name="Zwiers L.-H."/>
            <person name="Turgeon B."/>
            <person name="Goodwin S."/>
            <person name="Spatafora J."/>
            <person name="Crous P."/>
            <person name="Grigoriev I."/>
        </authorList>
    </citation>
    <scope>NUCLEOTIDE SEQUENCE</scope>
    <source>
        <strain evidence="9">CBS 115976</strain>
    </source>
</reference>
<evidence type="ECO:0000256" key="5">
    <source>
        <dbReference type="ARBA" id="ARBA00022989"/>
    </source>
</evidence>
<feature type="transmembrane region" description="Helical" evidence="8">
    <location>
        <begin position="688"/>
        <end position="714"/>
    </location>
</feature>
<feature type="transmembrane region" description="Helical" evidence="8">
    <location>
        <begin position="647"/>
        <end position="676"/>
    </location>
</feature>